<feature type="compositionally biased region" description="Polar residues" evidence="1">
    <location>
        <begin position="24"/>
        <end position="46"/>
    </location>
</feature>
<evidence type="ECO:0000313" key="3">
    <source>
        <dbReference type="Proteomes" id="UP000064967"/>
    </source>
</evidence>
<protein>
    <submittedName>
        <fullName evidence="2">Uncharacterized protein</fullName>
    </submittedName>
</protein>
<reference evidence="2 3" key="1">
    <citation type="submission" date="2015-08" db="EMBL/GenBank/DDBJ databases">
        <authorList>
            <person name="Babu N.S."/>
            <person name="Beckwith C.J."/>
            <person name="Beseler K.G."/>
            <person name="Brison A."/>
            <person name="Carone J.V."/>
            <person name="Caskin T.P."/>
            <person name="Diamond M."/>
            <person name="Durham M.E."/>
            <person name="Foxe J.M."/>
            <person name="Go M."/>
            <person name="Henderson B.A."/>
            <person name="Jones I.B."/>
            <person name="McGettigan J.A."/>
            <person name="Micheletti S.J."/>
            <person name="Nasrallah M.E."/>
            <person name="Ortiz D."/>
            <person name="Piller C.R."/>
            <person name="Privatt S.R."/>
            <person name="Schneider S.L."/>
            <person name="Sharp S."/>
            <person name="Smith T.C."/>
            <person name="Stanton J.D."/>
            <person name="Ullery H.E."/>
            <person name="Wilson R.J."/>
            <person name="Serrano M.G."/>
            <person name="Buck G."/>
            <person name="Lee V."/>
            <person name="Wang Y."/>
            <person name="Carvalho R."/>
            <person name="Voegtly L."/>
            <person name="Shi R."/>
            <person name="Duckworth R."/>
            <person name="Johnson A."/>
            <person name="Loviza R."/>
            <person name="Walstead R."/>
            <person name="Shah Z."/>
            <person name="Kiflezghi M."/>
            <person name="Wade K."/>
            <person name="Ball S.L."/>
            <person name="Bradley K.W."/>
            <person name="Asai D.J."/>
            <person name="Bowman C.A."/>
            <person name="Russell D.A."/>
            <person name="Pope W.H."/>
            <person name="Jacobs-Sera D."/>
            <person name="Hendrix R.W."/>
            <person name="Hatfull G.F."/>
        </authorList>
    </citation>
    <scope>NUCLEOTIDE SEQUENCE [LARGE SCALE GENOMIC DNA]</scope>
    <source>
        <strain evidence="2 3">DSM 27648</strain>
    </source>
</reference>
<organism evidence="2 3">
    <name type="scientific">Labilithrix luteola</name>
    <dbReference type="NCBI Taxonomy" id="1391654"/>
    <lineage>
        <taxon>Bacteria</taxon>
        <taxon>Pseudomonadati</taxon>
        <taxon>Myxococcota</taxon>
        <taxon>Polyangia</taxon>
        <taxon>Polyangiales</taxon>
        <taxon>Labilitrichaceae</taxon>
        <taxon>Labilithrix</taxon>
    </lineage>
</organism>
<sequence>MRVRAVPLLSTPAREGGSRRSGIQGDQSNGSMAWMARTSNRIATST</sequence>
<name>A0A0K1PMF1_9BACT</name>
<feature type="region of interest" description="Disordered" evidence="1">
    <location>
        <begin position="1"/>
        <end position="46"/>
    </location>
</feature>
<dbReference type="STRING" id="1391654.AKJ09_00943"/>
<dbReference type="Proteomes" id="UP000064967">
    <property type="component" value="Chromosome"/>
</dbReference>
<gene>
    <name evidence="2" type="ORF">AKJ09_00943</name>
</gene>
<accession>A0A0K1PMF1</accession>
<dbReference type="EMBL" id="CP012333">
    <property type="protein sequence ID" value="AKU94279.1"/>
    <property type="molecule type" value="Genomic_DNA"/>
</dbReference>
<evidence type="ECO:0000256" key="1">
    <source>
        <dbReference type="SAM" id="MobiDB-lite"/>
    </source>
</evidence>
<keyword evidence="3" id="KW-1185">Reference proteome</keyword>
<dbReference type="KEGG" id="llu:AKJ09_00943"/>
<dbReference type="AlphaFoldDB" id="A0A0K1PMF1"/>
<evidence type="ECO:0000313" key="2">
    <source>
        <dbReference type="EMBL" id="AKU94279.1"/>
    </source>
</evidence>
<proteinExistence type="predicted"/>